<dbReference type="SMART" id="SM00989">
    <property type="entry name" value="V4R"/>
    <property type="match status" value="1"/>
</dbReference>
<dbReference type="InterPro" id="IPR038158">
    <property type="entry name" value="H-NOX_domain_sf"/>
</dbReference>
<dbReference type="EMBL" id="BSSU01000004">
    <property type="protein sequence ID" value="GLX81336.1"/>
    <property type="molecule type" value="Genomic_DNA"/>
</dbReference>
<reference evidence="2 3" key="1">
    <citation type="submission" date="2023-03" db="EMBL/GenBank/DDBJ databases">
        <title>Draft genome sequence of Thalassotalea eurytherma JCM 18482T.</title>
        <authorList>
            <person name="Sawabe T."/>
        </authorList>
    </citation>
    <scope>NUCLEOTIDE SEQUENCE [LARGE SCALE GENOMIC DNA]</scope>
    <source>
        <strain evidence="2 3">JCM 18482</strain>
    </source>
</reference>
<sequence length="180" mass="20444">MKGAIFTGLAEFVEQEHSLTLWLEVVDSCTLASKGEYLTTEIYDDEEFFMLAHALSEKLATPAPDLYRGFGVYFFPTLMGIATKYASHVEDVFDFIIIVDSVIHTEVQKADPLAYTPTLLYDRPDDNTLVVRYLSKRKMCHFAEGLILGAAKHFNQKVELSQSQCLLKGDDHCLIRIQKR</sequence>
<gene>
    <name evidence="2" type="ORF">theurythT_07880</name>
</gene>
<organism evidence="2 3">
    <name type="scientific">Thalassotalea eurytherma</name>
    <dbReference type="NCBI Taxonomy" id="1144278"/>
    <lineage>
        <taxon>Bacteria</taxon>
        <taxon>Pseudomonadati</taxon>
        <taxon>Pseudomonadota</taxon>
        <taxon>Gammaproteobacteria</taxon>
        <taxon>Alteromonadales</taxon>
        <taxon>Colwelliaceae</taxon>
        <taxon>Thalassotalea</taxon>
    </lineage>
</organism>
<comment type="caution">
    <text evidence="2">The sequence shown here is derived from an EMBL/GenBank/DDBJ whole genome shotgun (WGS) entry which is preliminary data.</text>
</comment>
<dbReference type="InterPro" id="IPR024096">
    <property type="entry name" value="NO_sig/Golgi_transp_ligand-bd"/>
</dbReference>
<accession>A0ABQ6H4G9</accession>
<keyword evidence="3" id="KW-1185">Reference proteome</keyword>
<dbReference type="Pfam" id="PF07700">
    <property type="entry name" value="HNOB"/>
    <property type="match status" value="1"/>
</dbReference>
<proteinExistence type="predicted"/>
<dbReference type="InterPro" id="IPR011644">
    <property type="entry name" value="Heme_NO-bd"/>
</dbReference>
<evidence type="ECO:0000313" key="3">
    <source>
        <dbReference type="Proteomes" id="UP001157133"/>
    </source>
</evidence>
<feature type="domain" description="4-vinyl reductase 4VR" evidence="1">
    <location>
        <begin position="119"/>
        <end position="179"/>
    </location>
</feature>
<dbReference type="SUPFAM" id="SSF111126">
    <property type="entry name" value="Ligand-binding domain in the NO signalling and Golgi transport"/>
    <property type="match status" value="1"/>
</dbReference>
<dbReference type="Gene3D" id="3.90.1520.10">
    <property type="entry name" value="H-NOX domain"/>
    <property type="match status" value="1"/>
</dbReference>
<dbReference type="InterPro" id="IPR004096">
    <property type="entry name" value="V4R"/>
</dbReference>
<dbReference type="RefSeq" id="WP_284206666.1">
    <property type="nucleotide sequence ID" value="NZ_BSSU01000004.1"/>
</dbReference>
<dbReference type="Proteomes" id="UP001157133">
    <property type="component" value="Unassembled WGS sequence"/>
</dbReference>
<evidence type="ECO:0000313" key="2">
    <source>
        <dbReference type="EMBL" id="GLX81336.1"/>
    </source>
</evidence>
<name>A0ABQ6H4G9_9GAMM</name>
<protein>
    <submittedName>
        <fullName evidence="2">Guanylate cyclase</fullName>
    </submittedName>
</protein>
<evidence type="ECO:0000259" key="1">
    <source>
        <dbReference type="SMART" id="SM00989"/>
    </source>
</evidence>